<dbReference type="EMBL" id="ML976992">
    <property type="protein sequence ID" value="KAF1956140.1"/>
    <property type="molecule type" value="Genomic_DNA"/>
</dbReference>
<keyword evidence="7" id="KW-0336">GPI-anchor</keyword>
<evidence type="ECO:0000256" key="10">
    <source>
        <dbReference type="ARBA" id="ARBA00022980"/>
    </source>
</evidence>
<dbReference type="PANTHER" id="PTHR37928">
    <property type="entry name" value="CFEM DOMAIN PROTEIN (AFU_ORTHOLOGUE AFUA_6G14090)"/>
    <property type="match status" value="1"/>
</dbReference>
<dbReference type="GO" id="GO:0098552">
    <property type="term" value="C:side of membrane"/>
    <property type="evidence" value="ECO:0007669"/>
    <property type="project" value="UniProtKB-KW"/>
</dbReference>
<evidence type="ECO:0000313" key="22">
    <source>
        <dbReference type="Proteomes" id="UP000800035"/>
    </source>
</evidence>
<dbReference type="GO" id="GO:0003735">
    <property type="term" value="F:structural constituent of ribosome"/>
    <property type="evidence" value="ECO:0007669"/>
    <property type="project" value="InterPro"/>
</dbReference>
<dbReference type="GO" id="GO:1990904">
    <property type="term" value="C:ribonucleoprotein complex"/>
    <property type="evidence" value="ECO:0007669"/>
    <property type="project" value="UniProtKB-KW"/>
</dbReference>
<evidence type="ECO:0000256" key="2">
    <source>
        <dbReference type="ARBA" id="ARBA00004613"/>
    </source>
</evidence>
<feature type="signal peptide" evidence="19">
    <location>
        <begin position="1"/>
        <end position="18"/>
    </location>
</feature>
<evidence type="ECO:0000256" key="16">
    <source>
        <dbReference type="ARBA" id="ARBA00023288"/>
    </source>
</evidence>
<feature type="binding site" description="axial binding residue" evidence="17">
    <location>
        <position position="45"/>
    </location>
    <ligand>
        <name>heme</name>
        <dbReference type="ChEBI" id="CHEBI:30413"/>
    </ligand>
    <ligandPart>
        <name>Fe</name>
        <dbReference type="ChEBI" id="CHEBI:18248"/>
    </ligandPart>
</feature>
<dbReference type="InterPro" id="IPR008427">
    <property type="entry name" value="Extracellular_membr_CFEM_dom"/>
</dbReference>
<evidence type="ECO:0000256" key="8">
    <source>
        <dbReference type="ARBA" id="ARBA00022723"/>
    </source>
</evidence>
<keyword evidence="16" id="KW-0449">Lipoprotein</keyword>
<organism evidence="21 22">
    <name type="scientific">Byssothecium circinans</name>
    <dbReference type="NCBI Taxonomy" id="147558"/>
    <lineage>
        <taxon>Eukaryota</taxon>
        <taxon>Fungi</taxon>
        <taxon>Dikarya</taxon>
        <taxon>Ascomycota</taxon>
        <taxon>Pezizomycotina</taxon>
        <taxon>Dothideomycetes</taxon>
        <taxon>Pleosporomycetidae</taxon>
        <taxon>Pleosporales</taxon>
        <taxon>Massarineae</taxon>
        <taxon>Massarinaceae</taxon>
        <taxon>Byssothecium</taxon>
    </lineage>
</organism>
<keyword evidence="9 19" id="KW-0732">Signal</keyword>
<dbReference type="Pfam" id="PF05730">
    <property type="entry name" value="CFEM"/>
    <property type="match status" value="1"/>
</dbReference>
<evidence type="ECO:0000256" key="4">
    <source>
        <dbReference type="ARBA" id="ARBA00022475"/>
    </source>
</evidence>
<keyword evidence="8 17" id="KW-0479">Metal-binding</keyword>
<keyword evidence="6 17" id="KW-0349">Heme</keyword>
<evidence type="ECO:0000256" key="6">
    <source>
        <dbReference type="ARBA" id="ARBA00022617"/>
    </source>
</evidence>
<reference evidence="21" key="1">
    <citation type="journal article" date="2020" name="Stud. Mycol.">
        <title>101 Dothideomycetes genomes: a test case for predicting lifestyles and emergence of pathogens.</title>
        <authorList>
            <person name="Haridas S."/>
            <person name="Albert R."/>
            <person name="Binder M."/>
            <person name="Bloem J."/>
            <person name="Labutti K."/>
            <person name="Salamov A."/>
            <person name="Andreopoulos B."/>
            <person name="Baker S."/>
            <person name="Barry K."/>
            <person name="Bills G."/>
            <person name="Bluhm B."/>
            <person name="Cannon C."/>
            <person name="Castanera R."/>
            <person name="Culley D."/>
            <person name="Daum C."/>
            <person name="Ezra D."/>
            <person name="Gonzalez J."/>
            <person name="Henrissat B."/>
            <person name="Kuo A."/>
            <person name="Liang C."/>
            <person name="Lipzen A."/>
            <person name="Lutzoni F."/>
            <person name="Magnuson J."/>
            <person name="Mondo S."/>
            <person name="Nolan M."/>
            <person name="Ohm R."/>
            <person name="Pangilinan J."/>
            <person name="Park H.-J."/>
            <person name="Ramirez L."/>
            <person name="Alfaro M."/>
            <person name="Sun H."/>
            <person name="Tritt A."/>
            <person name="Yoshinaga Y."/>
            <person name="Zwiers L.-H."/>
            <person name="Turgeon B."/>
            <person name="Goodwin S."/>
            <person name="Spatafora J."/>
            <person name="Crous P."/>
            <person name="Grigoriev I."/>
        </authorList>
    </citation>
    <scope>NUCLEOTIDE SEQUENCE</scope>
    <source>
        <strain evidence="21">CBS 675.92</strain>
    </source>
</reference>
<proteinExistence type="inferred from homology"/>
<dbReference type="GO" id="GO:0006412">
    <property type="term" value="P:translation"/>
    <property type="evidence" value="ECO:0007669"/>
    <property type="project" value="InterPro"/>
</dbReference>
<keyword evidence="15" id="KW-0687">Ribonucleoprotein</keyword>
<evidence type="ECO:0000256" key="15">
    <source>
        <dbReference type="ARBA" id="ARBA00023274"/>
    </source>
</evidence>
<keyword evidence="12" id="KW-0472">Membrane</keyword>
<gene>
    <name evidence="21" type="ORF">CC80DRAFT_492422</name>
</gene>
<dbReference type="GO" id="GO:0005886">
    <property type="term" value="C:plasma membrane"/>
    <property type="evidence" value="ECO:0007669"/>
    <property type="project" value="UniProtKB-SubCell"/>
</dbReference>
<dbReference type="OrthoDB" id="3767534at2759"/>
<evidence type="ECO:0000256" key="7">
    <source>
        <dbReference type="ARBA" id="ARBA00022622"/>
    </source>
</evidence>
<evidence type="ECO:0000256" key="14">
    <source>
        <dbReference type="ARBA" id="ARBA00023180"/>
    </source>
</evidence>
<dbReference type="GO" id="GO:0046872">
    <property type="term" value="F:metal ion binding"/>
    <property type="evidence" value="ECO:0007669"/>
    <property type="project" value="UniProtKB-UniRule"/>
</dbReference>
<keyword evidence="22" id="KW-1185">Reference proteome</keyword>
<feature type="region of interest" description="Disordered" evidence="18">
    <location>
        <begin position="107"/>
        <end position="175"/>
    </location>
</feature>
<sequence length="195" mass="18228">MKTFVAAALISLASVATAQLDNIPSCALSCFLGPLGSDGCAQLTDFACHCKKFDTLISAVTPCVQKACSASDQAAVISGVEGTCKAAGVTVSVPSSVAASSTAAPSSASASASASPTPSGGSSGSPTRTGGAATSAAPSKSSAAPSSSASGAPRPSANGTSPTSSPSPSAFPGAASRFAPAAGVLGAAAIAFLAL</sequence>
<evidence type="ECO:0000256" key="11">
    <source>
        <dbReference type="ARBA" id="ARBA00023004"/>
    </source>
</evidence>
<name>A0A6A5TVS8_9PLEO</name>
<evidence type="ECO:0000313" key="21">
    <source>
        <dbReference type="EMBL" id="KAF1956140.1"/>
    </source>
</evidence>
<evidence type="ECO:0000256" key="1">
    <source>
        <dbReference type="ARBA" id="ARBA00004609"/>
    </source>
</evidence>
<keyword evidence="11 17" id="KW-0408">Iron</keyword>
<dbReference type="Proteomes" id="UP000800035">
    <property type="component" value="Unassembled WGS sequence"/>
</dbReference>
<evidence type="ECO:0000256" key="13">
    <source>
        <dbReference type="ARBA" id="ARBA00023157"/>
    </source>
</evidence>
<evidence type="ECO:0000256" key="9">
    <source>
        <dbReference type="ARBA" id="ARBA00022729"/>
    </source>
</evidence>
<evidence type="ECO:0000256" key="5">
    <source>
        <dbReference type="ARBA" id="ARBA00022525"/>
    </source>
</evidence>
<comment type="subcellular location">
    <subcellularLocation>
        <location evidence="1">Cell membrane</location>
        <topology evidence="1">Lipid-anchor</topology>
        <topology evidence="1">GPI-anchor</topology>
    </subcellularLocation>
    <subcellularLocation>
        <location evidence="2">Secreted</location>
    </subcellularLocation>
</comment>
<evidence type="ECO:0000256" key="3">
    <source>
        <dbReference type="ARBA" id="ARBA00010031"/>
    </source>
</evidence>
<dbReference type="PANTHER" id="PTHR37928:SF2">
    <property type="entry name" value="GPI ANCHORED CFEM DOMAIN PROTEIN (AFU_ORTHOLOGUE AFUA_6G10580)"/>
    <property type="match status" value="1"/>
</dbReference>
<feature type="chain" id="PRO_5025463894" evidence="19">
    <location>
        <begin position="19"/>
        <end position="195"/>
    </location>
</feature>
<dbReference type="GO" id="GO:0005576">
    <property type="term" value="C:extracellular region"/>
    <property type="evidence" value="ECO:0007669"/>
    <property type="project" value="UniProtKB-SubCell"/>
</dbReference>
<dbReference type="InterPro" id="IPR051735">
    <property type="entry name" value="CFEM_domain"/>
</dbReference>
<keyword evidence="5" id="KW-0964">Secreted</keyword>
<dbReference type="PRINTS" id="PR00456">
    <property type="entry name" value="RIBOSOMALP2"/>
</dbReference>
<evidence type="ECO:0000256" key="18">
    <source>
        <dbReference type="SAM" id="MobiDB-lite"/>
    </source>
</evidence>
<protein>
    <submittedName>
        <fullName evidence="21">CFEM-domain-containing protein</fullName>
    </submittedName>
</protein>
<dbReference type="AlphaFoldDB" id="A0A6A5TVS8"/>
<dbReference type="InterPro" id="IPR001859">
    <property type="entry name" value="Ribosomal_P1/P2_euk"/>
</dbReference>
<comment type="caution">
    <text evidence="17">Lacks conserved residue(s) required for the propagation of feature annotation.</text>
</comment>
<evidence type="ECO:0000256" key="19">
    <source>
        <dbReference type="SAM" id="SignalP"/>
    </source>
</evidence>
<dbReference type="PROSITE" id="PS52012">
    <property type="entry name" value="CFEM"/>
    <property type="match status" value="1"/>
</dbReference>
<keyword evidence="13" id="KW-1015">Disulfide bond</keyword>
<keyword evidence="10" id="KW-0689">Ribosomal protein</keyword>
<dbReference type="SMART" id="SM00747">
    <property type="entry name" value="CFEM"/>
    <property type="match status" value="1"/>
</dbReference>
<feature type="domain" description="CFEM" evidence="20">
    <location>
        <begin position="1"/>
        <end position="113"/>
    </location>
</feature>
<accession>A0A6A5TVS8</accession>
<keyword evidence="14" id="KW-0325">Glycoprotein</keyword>
<evidence type="ECO:0000256" key="12">
    <source>
        <dbReference type="ARBA" id="ARBA00023136"/>
    </source>
</evidence>
<evidence type="ECO:0000256" key="17">
    <source>
        <dbReference type="PROSITE-ProRule" id="PRU01356"/>
    </source>
</evidence>
<comment type="similarity">
    <text evidence="3">Belongs to the RBT5 family.</text>
</comment>
<keyword evidence="4" id="KW-1003">Cell membrane</keyword>
<evidence type="ECO:0000259" key="20">
    <source>
        <dbReference type="PROSITE" id="PS52012"/>
    </source>
</evidence>
<dbReference type="GO" id="GO:0005840">
    <property type="term" value="C:ribosome"/>
    <property type="evidence" value="ECO:0007669"/>
    <property type="project" value="UniProtKB-KW"/>
</dbReference>